<keyword evidence="1" id="KW-0812">Transmembrane</keyword>
<evidence type="ECO:0000256" key="1">
    <source>
        <dbReference type="SAM" id="Phobius"/>
    </source>
</evidence>
<name>A0A8I0VCN7_9MICO</name>
<gene>
    <name evidence="2" type="ORF">ITJ42_07845</name>
</gene>
<proteinExistence type="predicted"/>
<keyword evidence="1" id="KW-1133">Transmembrane helix</keyword>
<keyword evidence="1" id="KW-0472">Membrane</keyword>
<accession>A0A8I0VCN7</accession>
<dbReference type="AlphaFoldDB" id="A0A8I0VCN7"/>
<reference evidence="2 3" key="1">
    <citation type="submission" date="2020-10" db="EMBL/GenBank/DDBJ databases">
        <title>Draft genome sequences of plant-associated actinobacteria.</title>
        <authorList>
            <person name="Tarlachkov S.V."/>
            <person name="Starodumova I.P."/>
            <person name="Dorofeeva L.V."/>
            <person name="Prisyazhnaya N.V."/>
            <person name="Roubtsova T.V."/>
            <person name="Chizhov V.N."/>
            <person name="Nadler S.A."/>
            <person name="Subbotin S.A."/>
            <person name="Evtushenko L.I."/>
        </authorList>
    </citation>
    <scope>NUCLEOTIDE SEQUENCE [LARGE SCALE GENOMIC DNA]</scope>
    <source>
        <strain evidence="2 3">VKM Ac-2886</strain>
    </source>
</reference>
<protein>
    <submittedName>
        <fullName evidence="2">Uncharacterized protein</fullName>
    </submittedName>
</protein>
<organism evidence="2 3">
    <name type="scientific">Clavibacter phaseoli</name>
    <dbReference type="NCBI Taxonomy" id="1734031"/>
    <lineage>
        <taxon>Bacteria</taxon>
        <taxon>Bacillati</taxon>
        <taxon>Actinomycetota</taxon>
        <taxon>Actinomycetes</taxon>
        <taxon>Micrococcales</taxon>
        <taxon>Microbacteriaceae</taxon>
        <taxon>Clavibacter</taxon>
    </lineage>
</organism>
<dbReference type="RefSeq" id="WP_194675003.1">
    <property type="nucleotide sequence ID" value="NZ_JADKRP010000001.1"/>
</dbReference>
<comment type="caution">
    <text evidence="2">The sequence shown here is derived from an EMBL/GenBank/DDBJ whole genome shotgun (WGS) entry which is preliminary data.</text>
</comment>
<feature type="transmembrane region" description="Helical" evidence="1">
    <location>
        <begin position="12"/>
        <end position="31"/>
    </location>
</feature>
<dbReference type="EMBL" id="JADKRP010000001">
    <property type="protein sequence ID" value="MBF4631125.1"/>
    <property type="molecule type" value="Genomic_DNA"/>
</dbReference>
<dbReference type="Proteomes" id="UP000634579">
    <property type="component" value="Unassembled WGS sequence"/>
</dbReference>
<sequence>MGQGDAIEKALLVLSIVGLVGMMIGFIWMSAHGMVGNRRPTRPMLVTAFACAVVGWGAMLIRLFLF</sequence>
<evidence type="ECO:0000313" key="2">
    <source>
        <dbReference type="EMBL" id="MBF4631125.1"/>
    </source>
</evidence>
<keyword evidence="3" id="KW-1185">Reference proteome</keyword>
<feature type="transmembrane region" description="Helical" evidence="1">
    <location>
        <begin position="43"/>
        <end position="65"/>
    </location>
</feature>
<evidence type="ECO:0000313" key="3">
    <source>
        <dbReference type="Proteomes" id="UP000634579"/>
    </source>
</evidence>